<gene>
    <name evidence="2" type="ORF">G3T37_08780</name>
</gene>
<protein>
    <submittedName>
        <fullName evidence="2">Uncharacterized protein</fullName>
    </submittedName>
</protein>
<evidence type="ECO:0000313" key="3">
    <source>
        <dbReference type="Proteomes" id="UP000479756"/>
    </source>
</evidence>
<evidence type="ECO:0000313" key="2">
    <source>
        <dbReference type="EMBL" id="NEM91452.1"/>
    </source>
</evidence>
<dbReference type="RefSeq" id="WP_163473175.1">
    <property type="nucleotide sequence ID" value="NZ_JAAGWZ010000002.1"/>
</dbReference>
<keyword evidence="3" id="KW-1185">Reference proteome</keyword>
<accession>A0A7C9PN77</accession>
<sequence length="105" mass="11172">MTTPAPARPRYSWPSRAVAIAFALLYAYVLWSAIGNLILLPTILGADSTPWWLLVLDVALPAVVYAAAFLLGRRRGLGVRALLFLAGLALLACVAISSVELAPLV</sequence>
<name>A0A7C9PN77_9MICO</name>
<feature type="transmembrane region" description="Helical" evidence="1">
    <location>
        <begin position="51"/>
        <end position="72"/>
    </location>
</feature>
<dbReference type="AlphaFoldDB" id="A0A7C9PN77"/>
<keyword evidence="1" id="KW-0812">Transmembrane</keyword>
<keyword evidence="1" id="KW-0472">Membrane</keyword>
<dbReference type="Proteomes" id="UP000479756">
    <property type="component" value="Unassembled WGS sequence"/>
</dbReference>
<feature type="transmembrane region" description="Helical" evidence="1">
    <location>
        <begin position="79"/>
        <end position="99"/>
    </location>
</feature>
<comment type="caution">
    <text evidence="2">The sequence shown here is derived from an EMBL/GenBank/DDBJ whole genome shotgun (WGS) entry which is preliminary data.</text>
</comment>
<evidence type="ECO:0000256" key="1">
    <source>
        <dbReference type="SAM" id="Phobius"/>
    </source>
</evidence>
<organism evidence="2 3">
    <name type="scientific">Galbitalea soli</name>
    <dbReference type="NCBI Taxonomy" id="1268042"/>
    <lineage>
        <taxon>Bacteria</taxon>
        <taxon>Bacillati</taxon>
        <taxon>Actinomycetota</taxon>
        <taxon>Actinomycetes</taxon>
        <taxon>Micrococcales</taxon>
        <taxon>Microbacteriaceae</taxon>
        <taxon>Galbitalea</taxon>
    </lineage>
</organism>
<dbReference type="EMBL" id="JAAGWZ010000002">
    <property type="protein sequence ID" value="NEM91452.1"/>
    <property type="molecule type" value="Genomic_DNA"/>
</dbReference>
<proteinExistence type="predicted"/>
<keyword evidence="1" id="KW-1133">Transmembrane helix</keyword>
<feature type="transmembrane region" description="Helical" evidence="1">
    <location>
        <begin position="17"/>
        <end position="39"/>
    </location>
</feature>
<reference evidence="2 3" key="1">
    <citation type="journal article" date="2014" name="Int. J. Syst. Evol. Microbiol.">
        <title>Description of Galbitalea soli gen. nov., sp. nov., and Frondihabitans sucicola sp. nov.</title>
        <authorList>
            <person name="Kim S.J."/>
            <person name="Lim J.M."/>
            <person name="Ahn J.H."/>
            <person name="Weon H.Y."/>
            <person name="Hamada M."/>
            <person name="Suzuki K."/>
            <person name="Ahn T.Y."/>
            <person name="Kwon S.W."/>
        </authorList>
    </citation>
    <scope>NUCLEOTIDE SEQUENCE [LARGE SCALE GENOMIC DNA]</scope>
    <source>
        <strain evidence="2 3">NBRC 108727</strain>
    </source>
</reference>